<organism evidence="6 7">
    <name type="scientific">Ammonicoccus fulvus</name>
    <dbReference type="NCBI Taxonomy" id="3138240"/>
    <lineage>
        <taxon>Bacteria</taxon>
        <taxon>Bacillati</taxon>
        <taxon>Actinomycetota</taxon>
        <taxon>Actinomycetes</taxon>
        <taxon>Propionibacteriales</taxon>
        <taxon>Propionibacteriaceae</taxon>
        <taxon>Ammonicoccus</taxon>
    </lineage>
</organism>
<dbReference type="Proteomes" id="UP001442841">
    <property type="component" value="Chromosome"/>
</dbReference>
<keyword evidence="1" id="KW-0805">Transcription regulation</keyword>
<evidence type="ECO:0000256" key="1">
    <source>
        <dbReference type="ARBA" id="ARBA00023015"/>
    </source>
</evidence>
<keyword evidence="7" id="KW-1185">Reference proteome</keyword>
<dbReference type="RefSeq" id="WP_425310013.1">
    <property type="nucleotide sequence ID" value="NZ_CP154795.1"/>
</dbReference>
<evidence type="ECO:0000256" key="2">
    <source>
        <dbReference type="ARBA" id="ARBA00023125"/>
    </source>
</evidence>
<sequence length="249" mass="27897">MGEQPMWGTPEGQRIIELLWAPPEQPARGPRPKTSVREIVAAAMALADAEGFDALSMRALAKEVGVGAMTLYSYVPGKAELFELMVDAAYAERPLPEAELDWRERYRRHAFEARQMYRRHPWLLESNLWRLPLGPGVLAVTEDLLAIGQSAGLSYAVGSRVSSLLEAYSFGTARGEIADRDEARRTGQSSDDFWDARASFWQTYFDAARYPTMFATWEAGAYDEGDDPDRELGFAIDLILDSVARLVER</sequence>
<evidence type="ECO:0000313" key="7">
    <source>
        <dbReference type="Proteomes" id="UP001442841"/>
    </source>
</evidence>
<evidence type="ECO:0000313" key="6">
    <source>
        <dbReference type="EMBL" id="XAN08556.1"/>
    </source>
</evidence>
<protein>
    <submittedName>
        <fullName evidence="6">TetR/AcrR family transcriptional regulator</fullName>
    </submittedName>
</protein>
<dbReference type="SUPFAM" id="SSF48498">
    <property type="entry name" value="Tetracyclin repressor-like, C-terminal domain"/>
    <property type="match status" value="1"/>
</dbReference>
<dbReference type="Pfam" id="PF00440">
    <property type="entry name" value="TetR_N"/>
    <property type="match status" value="1"/>
</dbReference>
<dbReference type="PANTHER" id="PTHR30055:SF151">
    <property type="entry name" value="TRANSCRIPTIONAL REGULATORY PROTEIN"/>
    <property type="match status" value="1"/>
</dbReference>
<evidence type="ECO:0000256" key="4">
    <source>
        <dbReference type="PROSITE-ProRule" id="PRU00335"/>
    </source>
</evidence>
<evidence type="ECO:0000256" key="3">
    <source>
        <dbReference type="ARBA" id="ARBA00023163"/>
    </source>
</evidence>
<gene>
    <name evidence="6" type="ORF">AADG42_15005</name>
</gene>
<dbReference type="InterPro" id="IPR004111">
    <property type="entry name" value="Repressor_TetR_C"/>
</dbReference>
<feature type="domain" description="HTH tetR-type" evidence="5">
    <location>
        <begin position="33"/>
        <end position="93"/>
    </location>
</feature>
<dbReference type="InterPro" id="IPR050109">
    <property type="entry name" value="HTH-type_TetR-like_transc_reg"/>
</dbReference>
<dbReference type="PANTHER" id="PTHR30055">
    <property type="entry name" value="HTH-TYPE TRANSCRIPTIONAL REGULATOR RUTR"/>
    <property type="match status" value="1"/>
</dbReference>
<dbReference type="EMBL" id="CP154795">
    <property type="protein sequence ID" value="XAN08556.1"/>
    <property type="molecule type" value="Genomic_DNA"/>
</dbReference>
<name>A0ABZ3FVG2_9ACTN</name>
<dbReference type="Gene3D" id="1.10.357.10">
    <property type="entry name" value="Tetracycline Repressor, domain 2"/>
    <property type="match status" value="1"/>
</dbReference>
<keyword evidence="2 4" id="KW-0238">DNA-binding</keyword>
<dbReference type="Gene3D" id="1.10.10.60">
    <property type="entry name" value="Homeodomain-like"/>
    <property type="match status" value="1"/>
</dbReference>
<dbReference type="InterPro" id="IPR036271">
    <property type="entry name" value="Tet_transcr_reg_TetR-rel_C_sf"/>
</dbReference>
<proteinExistence type="predicted"/>
<accession>A0ABZ3FVG2</accession>
<dbReference type="InterPro" id="IPR001647">
    <property type="entry name" value="HTH_TetR"/>
</dbReference>
<evidence type="ECO:0000259" key="5">
    <source>
        <dbReference type="PROSITE" id="PS50977"/>
    </source>
</evidence>
<dbReference type="PROSITE" id="PS50977">
    <property type="entry name" value="HTH_TETR_2"/>
    <property type="match status" value="1"/>
</dbReference>
<dbReference type="InterPro" id="IPR009057">
    <property type="entry name" value="Homeodomain-like_sf"/>
</dbReference>
<keyword evidence="3" id="KW-0804">Transcription</keyword>
<dbReference type="SUPFAM" id="SSF46689">
    <property type="entry name" value="Homeodomain-like"/>
    <property type="match status" value="1"/>
</dbReference>
<reference evidence="6 7" key="1">
    <citation type="submission" date="2024-04" db="EMBL/GenBank/DDBJ databases">
        <title>Isolation of an actinomycete strain from pig manure.</title>
        <authorList>
            <person name="Gong T."/>
            <person name="Yu Z."/>
            <person name="An M."/>
            <person name="Wei C."/>
            <person name="Yang W."/>
            <person name="Liu L."/>
        </authorList>
    </citation>
    <scope>NUCLEOTIDE SEQUENCE [LARGE SCALE GENOMIC DNA]</scope>
    <source>
        <strain evidence="6 7">ZF39</strain>
    </source>
</reference>
<feature type="DNA-binding region" description="H-T-H motif" evidence="4">
    <location>
        <begin position="56"/>
        <end position="75"/>
    </location>
</feature>
<dbReference type="Pfam" id="PF02909">
    <property type="entry name" value="TetR_C_1"/>
    <property type="match status" value="1"/>
</dbReference>